<dbReference type="EMBL" id="LVYD01000124">
    <property type="protein sequence ID" value="OQP57104.1"/>
    <property type="molecule type" value="Genomic_DNA"/>
</dbReference>
<name>A0A1V9FFG7_9BACT</name>
<dbReference type="STRING" id="1703345.A3860_11100"/>
<dbReference type="Proteomes" id="UP000192796">
    <property type="component" value="Unassembled WGS sequence"/>
</dbReference>
<evidence type="ECO:0000313" key="2">
    <source>
        <dbReference type="Proteomes" id="UP000192796"/>
    </source>
</evidence>
<dbReference type="AlphaFoldDB" id="A0A1V9FFG7"/>
<accession>A0A1V9FFG7</accession>
<keyword evidence="2" id="KW-1185">Reference proteome</keyword>
<evidence type="ECO:0000313" key="1">
    <source>
        <dbReference type="EMBL" id="OQP57104.1"/>
    </source>
</evidence>
<dbReference type="RefSeq" id="WP_081156070.1">
    <property type="nucleotide sequence ID" value="NZ_LVYD01000124.1"/>
</dbReference>
<gene>
    <name evidence="1" type="ORF">A3860_11100</name>
</gene>
<dbReference type="OrthoDB" id="9884832at2"/>
<reference evidence="1 2" key="1">
    <citation type="submission" date="2016-03" db="EMBL/GenBank/DDBJ databases">
        <title>Niastella vici sp. nov., isolated from farmland soil.</title>
        <authorList>
            <person name="Chen L."/>
            <person name="Wang D."/>
            <person name="Yang S."/>
            <person name="Wang G."/>
        </authorList>
    </citation>
    <scope>NUCLEOTIDE SEQUENCE [LARGE SCALE GENOMIC DNA]</scope>
    <source>
        <strain evidence="1 2">DJ57</strain>
    </source>
</reference>
<proteinExistence type="predicted"/>
<protein>
    <submittedName>
        <fullName evidence="1">Uncharacterized protein</fullName>
    </submittedName>
</protein>
<organism evidence="1 2">
    <name type="scientific">Niastella vici</name>
    <dbReference type="NCBI Taxonomy" id="1703345"/>
    <lineage>
        <taxon>Bacteria</taxon>
        <taxon>Pseudomonadati</taxon>
        <taxon>Bacteroidota</taxon>
        <taxon>Chitinophagia</taxon>
        <taxon>Chitinophagales</taxon>
        <taxon>Chitinophagaceae</taxon>
        <taxon>Niastella</taxon>
    </lineage>
</organism>
<sequence>MRKLKAVLLANAGMLEIVKNVTEIVAILIAATWAIYSFHLKDAPILETSARSFCELQIDSMNEKKCILKYVLHMKNGGVTSFDVDSVRISYWIIPNDTMLKSNYFSAVDYVKETAPDYSMLDHGFSYHYVPDKECIERYLFFVDKKPDCGILIKANFFIQGQKSFFSNEYFWDDTYSFRIHCVPGEK</sequence>
<comment type="caution">
    <text evidence="1">The sequence shown here is derived from an EMBL/GenBank/DDBJ whole genome shotgun (WGS) entry which is preliminary data.</text>
</comment>